<accession>A0ABS8DQV0</accession>
<organism evidence="6 7">
    <name type="scientific">Vreelandella malpeensis</name>
    <dbReference type="NCBI Taxonomy" id="1172368"/>
    <lineage>
        <taxon>Bacteria</taxon>
        <taxon>Pseudomonadati</taxon>
        <taxon>Pseudomonadota</taxon>
        <taxon>Gammaproteobacteria</taxon>
        <taxon>Oceanospirillales</taxon>
        <taxon>Halomonadaceae</taxon>
        <taxon>Vreelandella</taxon>
    </lineage>
</organism>
<gene>
    <name evidence="6" type="ORF">GEV37_04910</name>
</gene>
<evidence type="ECO:0000259" key="5">
    <source>
        <dbReference type="PROSITE" id="PS51352"/>
    </source>
</evidence>
<dbReference type="Pfam" id="PF01790">
    <property type="entry name" value="LGT"/>
    <property type="match status" value="1"/>
</dbReference>
<keyword evidence="4" id="KW-0812">Transmembrane</keyword>
<protein>
    <submittedName>
        <fullName evidence="6">TlpA family protein disulfide reductase</fullName>
    </submittedName>
</protein>
<dbReference type="PANTHER" id="PTHR42852:SF13">
    <property type="entry name" value="PROTEIN DIPZ"/>
    <property type="match status" value="1"/>
</dbReference>
<dbReference type="InterPro" id="IPR013740">
    <property type="entry name" value="Redoxin"/>
</dbReference>
<sequence>MNAIALGPLLISLPRLYAVGCALALLLACHFLLSLPGHRQRHWFNGLLLTWLLGARLTYVALNLESFAPAPLEALKFWQPGYHPLGGFLAGLAWSAWYLRHTLKPMAVAMALFTAASALWLLAITLTVSSERFALAELPDVTLEDLDGNAVHLPDLADSGDVILLNLWATWCPPCLREMPLLAEADARDGVSVVIVNQGEELLPVVRYLDEQSLDFRHALLDPSQTLMARSNAPGLPTTLLFDIHGRTRDIHVGELTRSHLERWLGE</sequence>
<feature type="domain" description="Thioredoxin" evidence="5">
    <location>
        <begin position="132"/>
        <end position="267"/>
    </location>
</feature>
<keyword evidence="4" id="KW-0472">Membrane</keyword>
<feature type="transmembrane region" description="Helical" evidence="4">
    <location>
        <begin position="16"/>
        <end position="35"/>
    </location>
</feature>
<dbReference type="InterPro" id="IPR017937">
    <property type="entry name" value="Thioredoxin_CS"/>
</dbReference>
<evidence type="ECO:0000256" key="3">
    <source>
        <dbReference type="ARBA" id="ARBA00023284"/>
    </source>
</evidence>
<dbReference type="PROSITE" id="PS00194">
    <property type="entry name" value="THIOREDOXIN_1"/>
    <property type="match status" value="1"/>
</dbReference>
<dbReference type="Pfam" id="PF08534">
    <property type="entry name" value="Redoxin"/>
    <property type="match status" value="1"/>
</dbReference>
<dbReference type="InterPro" id="IPR050553">
    <property type="entry name" value="Thioredoxin_ResA/DsbE_sf"/>
</dbReference>
<dbReference type="RefSeq" id="WP_227389115.1">
    <property type="nucleotide sequence ID" value="NZ_JBHSCJ010000003.1"/>
</dbReference>
<proteinExistence type="predicted"/>
<feature type="transmembrane region" description="Helical" evidence="4">
    <location>
        <begin position="82"/>
        <end position="99"/>
    </location>
</feature>
<evidence type="ECO:0000313" key="7">
    <source>
        <dbReference type="Proteomes" id="UP001319882"/>
    </source>
</evidence>
<dbReference type="EMBL" id="WHVL01000001">
    <property type="protein sequence ID" value="MCB8888465.1"/>
    <property type="molecule type" value="Genomic_DNA"/>
</dbReference>
<dbReference type="InterPro" id="IPR013766">
    <property type="entry name" value="Thioredoxin_domain"/>
</dbReference>
<evidence type="ECO:0000256" key="2">
    <source>
        <dbReference type="ARBA" id="ARBA00022748"/>
    </source>
</evidence>
<dbReference type="CDD" id="cd02966">
    <property type="entry name" value="TlpA_like_family"/>
    <property type="match status" value="1"/>
</dbReference>
<keyword evidence="2" id="KW-0201">Cytochrome c-type biogenesis</keyword>
<keyword evidence="7" id="KW-1185">Reference proteome</keyword>
<dbReference type="PANTHER" id="PTHR42852">
    <property type="entry name" value="THIOL:DISULFIDE INTERCHANGE PROTEIN DSBE"/>
    <property type="match status" value="1"/>
</dbReference>
<keyword evidence="4" id="KW-1133">Transmembrane helix</keyword>
<comment type="caution">
    <text evidence="6">The sequence shown here is derived from an EMBL/GenBank/DDBJ whole genome shotgun (WGS) entry which is preliminary data.</text>
</comment>
<name>A0ABS8DQV0_9GAMM</name>
<dbReference type="InterPro" id="IPR036249">
    <property type="entry name" value="Thioredoxin-like_sf"/>
</dbReference>
<evidence type="ECO:0000313" key="6">
    <source>
        <dbReference type="EMBL" id="MCB8888465.1"/>
    </source>
</evidence>
<dbReference type="InterPro" id="IPR001640">
    <property type="entry name" value="Lgt"/>
</dbReference>
<dbReference type="Proteomes" id="UP001319882">
    <property type="component" value="Unassembled WGS sequence"/>
</dbReference>
<dbReference type="Gene3D" id="3.40.30.10">
    <property type="entry name" value="Glutaredoxin"/>
    <property type="match status" value="1"/>
</dbReference>
<comment type="subcellular location">
    <subcellularLocation>
        <location evidence="1">Cell envelope</location>
    </subcellularLocation>
</comment>
<feature type="transmembrane region" description="Helical" evidence="4">
    <location>
        <begin position="106"/>
        <end position="128"/>
    </location>
</feature>
<reference evidence="6 7" key="1">
    <citation type="journal article" date="2021" name="Sci. Rep.">
        <title>Genome analysis of a halophilic bacterium Halomonas malpeensis YU-PRIM-29(T) reveals its exopolysaccharide and pigment producing capabilities.</title>
        <authorList>
            <person name="Athmika"/>
            <person name="Ghate S.D."/>
            <person name="Arun A.B."/>
            <person name="Rao S.S."/>
            <person name="Kumar S.T.A."/>
            <person name="Kandiyil M.K."/>
            <person name="Saptami K."/>
            <person name="Rekha P.D."/>
        </authorList>
    </citation>
    <scope>NUCLEOTIDE SEQUENCE [LARGE SCALE GENOMIC DNA]</scope>
    <source>
        <strain evidence="7">prim 29</strain>
    </source>
</reference>
<evidence type="ECO:0000256" key="4">
    <source>
        <dbReference type="SAM" id="Phobius"/>
    </source>
</evidence>
<dbReference type="SUPFAM" id="SSF52833">
    <property type="entry name" value="Thioredoxin-like"/>
    <property type="match status" value="1"/>
</dbReference>
<feature type="transmembrane region" description="Helical" evidence="4">
    <location>
        <begin position="42"/>
        <end position="62"/>
    </location>
</feature>
<evidence type="ECO:0000256" key="1">
    <source>
        <dbReference type="ARBA" id="ARBA00004196"/>
    </source>
</evidence>
<dbReference type="PROSITE" id="PS51352">
    <property type="entry name" value="THIOREDOXIN_2"/>
    <property type="match status" value="1"/>
</dbReference>
<keyword evidence="3" id="KW-0676">Redox-active center</keyword>